<dbReference type="RefSeq" id="WP_160844808.1">
    <property type="nucleotide sequence ID" value="NZ_WVHT01000005.1"/>
</dbReference>
<feature type="compositionally biased region" description="Basic residues" evidence="8">
    <location>
        <begin position="14"/>
        <end position="23"/>
    </location>
</feature>
<feature type="transmembrane region" description="Helical" evidence="9">
    <location>
        <begin position="32"/>
        <end position="50"/>
    </location>
</feature>
<protein>
    <submittedName>
        <fullName evidence="10">Biopolymer transporter ExbD</fullName>
    </submittedName>
</protein>
<evidence type="ECO:0000256" key="3">
    <source>
        <dbReference type="ARBA" id="ARBA00022475"/>
    </source>
</evidence>
<sequence>MAELNSGGGGGGHKGGKIRSKKQNARVDMTPMVDLMFLLITFFMLTTTLAKPKAMDMAMPDKSEKPEDDLKIADFRSLNILLGANNRIEWYIGQADNPLAPPTVTNYGKNGIREVLIEQNKKVIAQTGDPKKGVIVLIKPSKQSVYRNLVDILDEIKITNLQQYAIVDIADPEIDLLKRDGLYK</sequence>
<dbReference type="GO" id="GO:0005886">
    <property type="term" value="C:plasma membrane"/>
    <property type="evidence" value="ECO:0007669"/>
    <property type="project" value="UniProtKB-SubCell"/>
</dbReference>
<accession>A0A7K1YAM4</accession>
<evidence type="ECO:0000256" key="5">
    <source>
        <dbReference type="ARBA" id="ARBA00022989"/>
    </source>
</evidence>
<reference evidence="10 11" key="1">
    <citation type="submission" date="2019-11" db="EMBL/GenBank/DDBJ databases">
        <title>Pedobacter sp. HMF7647 Genome sequencing and assembly.</title>
        <authorList>
            <person name="Kang H."/>
            <person name="Kim H."/>
            <person name="Joh K."/>
        </authorList>
    </citation>
    <scope>NUCLEOTIDE SEQUENCE [LARGE SCALE GENOMIC DNA]</scope>
    <source>
        <strain evidence="10 11">HMF7647</strain>
    </source>
</reference>
<feature type="region of interest" description="Disordered" evidence="8">
    <location>
        <begin position="1"/>
        <end position="23"/>
    </location>
</feature>
<evidence type="ECO:0000313" key="10">
    <source>
        <dbReference type="EMBL" id="MXV51624.1"/>
    </source>
</evidence>
<dbReference type="Pfam" id="PF02472">
    <property type="entry name" value="ExbD"/>
    <property type="match status" value="1"/>
</dbReference>
<dbReference type="PANTHER" id="PTHR30558:SF3">
    <property type="entry name" value="BIOPOLYMER TRANSPORT PROTEIN EXBD-RELATED"/>
    <property type="match status" value="1"/>
</dbReference>
<evidence type="ECO:0000256" key="7">
    <source>
        <dbReference type="RuleBase" id="RU003879"/>
    </source>
</evidence>
<keyword evidence="3" id="KW-1003">Cell membrane</keyword>
<keyword evidence="11" id="KW-1185">Reference proteome</keyword>
<keyword evidence="7" id="KW-0653">Protein transport</keyword>
<comment type="similarity">
    <text evidence="2 7">Belongs to the ExbD/TolR family.</text>
</comment>
<comment type="caution">
    <text evidence="10">The sequence shown here is derived from an EMBL/GenBank/DDBJ whole genome shotgun (WGS) entry which is preliminary data.</text>
</comment>
<dbReference type="GO" id="GO:0022857">
    <property type="term" value="F:transmembrane transporter activity"/>
    <property type="evidence" value="ECO:0007669"/>
    <property type="project" value="InterPro"/>
</dbReference>
<keyword evidence="7" id="KW-0813">Transport</keyword>
<dbReference type="EMBL" id="WVHT01000005">
    <property type="protein sequence ID" value="MXV51624.1"/>
    <property type="molecule type" value="Genomic_DNA"/>
</dbReference>
<evidence type="ECO:0000256" key="1">
    <source>
        <dbReference type="ARBA" id="ARBA00004162"/>
    </source>
</evidence>
<keyword evidence="4 7" id="KW-0812">Transmembrane</keyword>
<dbReference type="Proteomes" id="UP000466586">
    <property type="component" value="Unassembled WGS sequence"/>
</dbReference>
<gene>
    <name evidence="10" type="ORF">GS399_11635</name>
</gene>
<dbReference type="GO" id="GO:0015031">
    <property type="term" value="P:protein transport"/>
    <property type="evidence" value="ECO:0007669"/>
    <property type="project" value="UniProtKB-KW"/>
</dbReference>
<evidence type="ECO:0000313" key="11">
    <source>
        <dbReference type="Proteomes" id="UP000466586"/>
    </source>
</evidence>
<evidence type="ECO:0000256" key="6">
    <source>
        <dbReference type="ARBA" id="ARBA00023136"/>
    </source>
</evidence>
<evidence type="ECO:0000256" key="9">
    <source>
        <dbReference type="SAM" id="Phobius"/>
    </source>
</evidence>
<dbReference type="InterPro" id="IPR003400">
    <property type="entry name" value="ExbD"/>
</dbReference>
<proteinExistence type="inferred from homology"/>
<evidence type="ECO:0000256" key="4">
    <source>
        <dbReference type="ARBA" id="ARBA00022692"/>
    </source>
</evidence>
<organism evidence="10 11">
    <name type="scientific">Hufsiella arboris</name>
    <dbReference type="NCBI Taxonomy" id="2695275"/>
    <lineage>
        <taxon>Bacteria</taxon>
        <taxon>Pseudomonadati</taxon>
        <taxon>Bacteroidota</taxon>
        <taxon>Sphingobacteriia</taxon>
        <taxon>Sphingobacteriales</taxon>
        <taxon>Sphingobacteriaceae</taxon>
        <taxon>Hufsiella</taxon>
    </lineage>
</organism>
<evidence type="ECO:0000256" key="2">
    <source>
        <dbReference type="ARBA" id="ARBA00005811"/>
    </source>
</evidence>
<comment type="subcellular location">
    <subcellularLocation>
        <location evidence="1">Cell membrane</location>
        <topology evidence="1">Single-pass membrane protein</topology>
    </subcellularLocation>
    <subcellularLocation>
        <location evidence="7">Cell membrane</location>
        <topology evidence="7">Single-pass type II membrane protein</topology>
    </subcellularLocation>
</comment>
<name>A0A7K1YAM4_9SPHI</name>
<dbReference type="AlphaFoldDB" id="A0A7K1YAM4"/>
<evidence type="ECO:0000256" key="8">
    <source>
        <dbReference type="SAM" id="MobiDB-lite"/>
    </source>
</evidence>
<keyword evidence="6 9" id="KW-0472">Membrane</keyword>
<keyword evidence="5 9" id="KW-1133">Transmembrane helix</keyword>
<dbReference type="PANTHER" id="PTHR30558">
    <property type="entry name" value="EXBD MEMBRANE COMPONENT OF PMF-DRIVEN MACROMOLECULE IMPORT SYSTEM"/>
    <property type="match status" value="1"/>
</dbReference>
<feature type="compositionally biased region" description="Gly residues" evidence="8">
    <location>
        <begin position="1"/>
        <end position="13"/>
    </location>
</feature>